<dbReference type="CDD" id="cd09275">
    <property type="entry name" value="RNase_HI_RT_DIRS1"/>
    <property type="match status" value="1"/>
</dbReference>
<dbReference type="EMBL" id="NCKW01015624">
    <property type="protein sequence ID" value="POM62234.1"/>
    <property type="molecule type" value="Genomic_DNA"/>
</dbReference>
<feature type="region of interest" description="Disordered" evidence="1">
    <location>
        <begin position="593"/>
        <end position="612"/>
    </location>
</feature>
<feature type="region of interest" description="Disordered" evidence="1">
    <location>
        <begin position="224"/>
        <end position="259"/>
    </location>
</feature>
<evidence type="ECO:0000313" key="2">
    <source>
        <dbReference type="EMBL" id="POM62234.1"/>
    </source>
</evidence>
<reference evidence="2 3" key="1">
    <citation type="journal article" date="2017" name="Genome Biol. Evol.">
        <title>Phytophthora megakarya and P. palmivora, closely related causal agents of cacao black pod rot, underwent increases in genome sizes and gene numbers by different mechanisms.</title>
        <authorList>
            <person name="Ali S.S."/>
            <person name="Shao J."/>
            <person name="Lary D.J."/>
            <person name="Kronmiller B."/>
            <person name="Shen D."/>
            <person name="Strem M.D."/>
            <person name="Amoako-Attah I."/>
            <person name="Akrofi A.Y."/>
            <person name="Begoude B.A."/>
            <person name="Ten Hoopen G.M."/>
            <person name="Coulibaly K."/>
            <person name="Kebe B.I."/>
            <person name="Melnick R.L."/>
            <person name="Guiltinan M.J."/>
            <person name="Tyler B.M."/>
            <person name="Meinhardt L.W."/>
            <person name="Bailey B.A."/>
        </authorList>
    </citation>
    <scope>NUCLEOTIDE SEQUENCE [LARGE SCALE GENOMIC DNA]</scope>
    <source>
        <strain evidence="3">sbr112.9</strain>
    </source>
</reference>
<organism evidence="2 3">
    <name type="scientific">Phytophthora palmivora</name>
    <dbReference type="NCBI Taxonomy" id="4796"/>
    <lineage>
        <taxon>Eukaryota</taxon>
        <taxon>Sar</taxon>
        <taxon>Stramenopiles</taxon>
        <taxon>Oomycota</taxon>
        <taxon>Peronosporomycetes</taxon>
        <taxon>Peronosporales</taxon>
        <taxon>Peronosporaceae</taxon>
        <taxon>Phytophthora</taxon>
    </lineage>
</organism>
<accession>A0A2P4X9K6</accession>
<evidence type="ECO:0000313" key="3">
    <source>
        <dbReference type="Proteomes" id="UP000237271"/>
    </source>
</evidence>
<dbReference type="InterPro" id="IPR052055">
    <property type="entry name" value="Hepadnavirus_pol/RT"/>
</dbReference>
<proteinExistence type="predicted"/>
<comment type="caution">
    <text evidence="2">The sequence shown here is derived from an EMBL/GenBank/DDBJ whole genome shotgun (WGS) entry which is preliminary data.</text>
</comment>
<dbReference type="Proteomes" id="UP000237271">
    <property type="component" value="Unassembled WGS sequence"/>
</dbReference>
<dbReference type="OrthoDB" id="109765at2759"/>
<protein>
    <submittedName>
        <fullName evidence="2">Uncharacterized protein</fullName>
    </submittedName>
</protein>
<name>A0A2P4X9K6_9STRA</name>
<evidence type="ECO:0000256" key="1">
    <source>
        <dbReference type="SAM" id="MobiDB-lite"/>
    </source>
</evidence>
<dbReference type="AlphaFoldDB" id="A0A2P4X9K6"/>
<sequence length="1012" mass="113625">MPSAQVNIGDLAFVVPMHVLELSEFTYVRVQRVDGDTTHVTTVDAEEDVDGQDLSARTATIALRTVEASEITLSPGSFVGRLVAFVNPDGPQAGTWARGVVTHYDNASDGPLLYVLTGDITALVHARDPPTSIIKATPINDVLQVGASISDMVFNSRELLQQQDMICGVYRKRRRVILPEVRALLPIPFEPEELVPLVRPLDLQVVRVRRQHVAMGSRKRNGLTLYRDPQAPTSFTEPPLRINEDIDSDDEIPSITNDRDNADDMAIQQQHRILGKRPRDVGHPAGSWANEIVEDYSGNMDQMRGRSSFRPSAIQRQVHHTVVNVRHQGKHPQSSPESLQHSVHVQFQTSPPVLQGLYDFGFGGISITHCWPADMLAYVEVLNAASASADFSEKNKLSPSVPASSKSDVFETLGYLHVFAIDFYNQDRNLGATETISAEFSRNDEGLLELLDVCATHRPDSSPSRPTGYGFEAGRRLDRARCTQSSVPMSRLYDEEVAAVHRSVSTFASQYGIVRPEFSRDTTAIDCVQVKYLSALARQSKLTLPAFERLIRGQTDDNPRPNKALHELPLSTDIATRNTYMAWNDIVRHGVRPTWKPSKPHRQNDQPSNHKIPTTHLLKMRKHIRQGQLEGRNVVLDKGTNDIRVINNYSFPTDASVNDFTDTTDFPEITYNPPRDITSRIHVLRPHAEVLIMLGDVSGAFWHVPIHRPVKMSRAYQDAEQLLKSGRASKTALNKILGVFRNVTVCFPSPRAFYQMLHDFAVWMYSFQKRQLSEDVIDDLRWFRAVLTFKSRFNSIPMEQFAHIIQPSAHVFMDASDPGLCAINPARANTSVLSLTLAAIRLETYEYFINVRELTSSVLAALHWGPILQQHASGVTTHVRFHIDNMSAVSWSNRRLSRQPRAQMLNRLLSLAERQYQCLFTAEHIAGRDNIMADAGSRAWTPTDPLWTNWTNLSASWSQVVVRPPFDNLSAYVVRPSFGGHYHSQIPRYLEAMVEILTDNGLVTMVVRCGAS</sequence>
<gene>
    <name evidence="2" type="ORF">PHPALM_28635</name>
</gene>
<keyword evidence="3" id="KW-1185">Reference proteome</keyword>
<dbReference type="PANTHER" id="PTHR33050:SF7">
    <property type="entry name" value="RIBONUCLEASE H"/>
    <property type="match status" value="1"/>
</dbReference>
<dbReference type="PANTHER" id="PTHR33050">
    <property type="entry name" value="REVERSE TRANSCRIPTASE DOMAIN-CONTAINING PROTEIN"/>
    <property type="match status" value="1"/>
</dbReference>